<keyword evidence="2" id="KW-0004">4Fe-4S</keyword>
<dbReference type="Proteomes" id="UP001529380">
    <property type="component" value="Unassembled WGS sequence"/>
</dbReference>
<evidence type="ECO:0000256" key="6">
    <source>
        <dbReference type="ARBA" id="ARBA00023004"/>
    </source>
</evidence>
<dbReference type="EMBL" id="JAUDCL010000002">
    <property type="protein sequence ID" value="MDM8200067.1"/>
    <property type="molecule type" value="Genomic_DNA"/>
</dbReference>
<dbReference type="InterPro" id="IPR017896">
    <property type="entry name" value="4Fe4S_Fe-S-bd"/>
</dbReference>
<sequence>MPSKRYARVDRDHCVACGCCVKVCPMEAIAVWHGVEARVDEARCVGCGRCARECPAGAIELKERGMQP</sequence>
<dbReference type="PROSITE" id="PS00198">
    <property type="entry name" value="4FE4S_FER_1"/>
    <property type="match status" value="1"/>
</dbReference>
<organism evidence="9 10">
    <name type="scientific">Allofournierella massiliensis</name>
    <dbReference type="NCBI Taxonomy" id="1650663"/>
    <lineage>
        <taxon>Bacteria</taxon>
        <taxon>Bacillati</taxon>
        <taxon>Bacillota</taxon>
        <taxon>Clostridia</taxon>
        <taxon>Eubacteriales</taxon>
        <taxon>Oscillospiraceae</taxon>
        <taxon>Allofournierella</taxon>
    </lineage>
</organism>
<keyword evidence="7" id="KW-0411">Iron-sulfur</keyword>
<keyword evidence="4" id="KW-0677">Repeat</keyword>
<reference evidence="9 10" key="3">
    <citation type="submission" date="2023-06" db="EMBL/GenBank/DDBJ databases">
        <authorList>
            <person name="Zeman M."/>
            <person name="Kubasova T."/>
            <person name="Jahodarova E."/>
            <person name="Nykrynova M."/>
            <person name="Rychlik I."/>
        </authorList>
    </citation>
    <scope>NUCLEOTIDE SEQUENCE [LARGE SCALE GENOMIC DNA]</scope>
    <source>
        <strain evidence="9 10">ET340</strain>
    </source>
</reference>
<dbReference type="Pfam" id="PF25160">
    <property type="entry name" value="LdpA_Fe-S-bd"/>
    <property type="match status" value="1"/>
</dbReference>
<keyword evidence="6" id="KW-0408">Iron</keyword>
<evidence type="ECO:0000256" key="4">
    <source>
        <dbReference type="ARBA" id="ARBA00022737"/>
    </source>
</evidence>
<name>A0ABT7UME9_9FIRM</name>
<keyword evidence="1" id="KW-0813">Transport</keyword>
<dbReference type="PANTHER" id="PTHR43687">
    <property type="entry name" value="ADENYLYLSULFATE REDUCTASE, BETA SUBUNIT"/>
    <property type="match status" value="1"/>
</dbReference>
<evidence type="ECO:0000256" key="7">
    <source>
        <dbReference type="ARBA" id="ARBA00023014"/>
    </source>
</evidence>
<dbReference type="PROSITE" id="PS51379">
    <property type="entry name" value="4FE4S_FER_2"/>
    <property type="match status" value="2"/>
</dbReference>
<evidence type="ECO:0000313" key="10">
    <source>
        <dbReference type="Proteomes" id="UP001529380"/>
    </source>
</evidence>
<evidence type="ECO:0000256" key="3">
    <source>
        <dbReference type="ARBA" id="ARBA00022723"/>
    </source>
</evidence>
<dbReference type="Gene3D" id="3.30.70.20">
    <property type="match status" value="2"/>
</dbReference>
<dbReference type="InterPro" id="IPR017900">
    <property type="entry name" value="4Fe4S_Fe_S_CS"/>
</dbReference>
<evidence type="ECO:0000256" key="1">
    <source>
        <dbReference type="ARBA" id="ARBA00022448"/>
    </source>
</evidence>
<keyword evidence="3" id="KW-0479">Metal-binding</keyword>
<proteinExistence type="predicted"/>
<evidence type="ECO:0000259" key="8">
    <source>
        <dbReference type="PROSITE" id="PS51379"/>
    </source>
</evidence>
<keyword evidence="5" id="KW-0249">Electron transport</keyword>
<comment type="caution">
    <text evidence="9">The sequence shown here is derived from an EMBL/GenBank/DDBJ whole genome shotgun (WGS) entry which is preliminary data.</text>
</comment>
<evidence type="ECO:0000313" key="9">
    <source>
        <dbReference type="EMBL" id="MDM8200067.1"/>
    </source>
</evidence>
<evidence type="ECO:0000256" key="2">
    <source>
        <dbReference type="ARBA" id="ARBA00022485"/>
    </source>
</evidence>
<keyword evidence="10" id="KW-1185">Reference proteome</keyword>
<accession>A0ABT7UME9</accession>
<feature type="domain" description="4Fe-4S ferredoxin-type" evidence="8">
    <location>
        <begin position="35"/>
        <end position="64"/>
    </location>
</feature>
<reference evidence="10" key="1">
    <citation type="submission" date="2023-06" db="EMBL/GenBank/DDBJ databases">
        <title>Identification and characterization of horizontal gene transfer across gut microbiota members of farm animals based on homology search.</title>
        <authorList>
            <person name="Zeman M."/>
            <person name="Kubasova T."/>
            <person name="Jahodarova E."/>
            <person name="Nykrynova M."/>
            <person name="Rychlik I."/>
        </authorList>
    </citation>
    <scope>NUCLEOTIDE SEQUENCE [LARGE SCALE GENOMIC DNA]</scope>
    <source>
        <strain evidence="10">ET340</strain>
    </source>
</reference>
<dbReference type="InterPro" id="IPR057431">
    <property type="entry name" value="LdpA_Fe-S-bd"/>
</dbReference>
<dbReference type="SUPFAM" id="SSF54862">
    <property type="entry name" value="4Fe-4S ferredoxins"/>
    <property type="match status" value="1"/>
</dbReference>
<protein>
    <submittedName>
        <fullName evidence="9">4Fe-4S binding protein</fullName>
    </submittedName>
</protein>
<evidence type="ECO:0000256" key="5">
    <source>
        <dbReference type="ARBA" id="ARBA00022982"/>
    </source>
</evidence>
<gene>
    <name evidence="9" type="ORF">QUW08_01960</name>
</gene>
<dbReference type="InterPro" id="IPR050572">
    <property type="entry name" value="Fe-S_Ferredoxin"/>
</dbReference>
<feature type="domain" description="4Fe-4S ferredoxin-type" evidence="8">
    <location>
        <begin position="5"/>
        <end position="34"/>
    </location>
</feature>
<reference evidence="9 10" key="2">
    <citation type="submission" date="2023-06" db="EMBL/GenBank/DDBJ databases">
        <title>Identification and characterization of horizontal gene transfer across gut microbiota members of farm animals based on homology search.</title>
        <authorList>
            <person name="Schwarzerova J."/>
            <person name="Nykrynova M."/>
            <person name="Jureckova K."/>
            <person name="Cejkova D."/>
            <person name="Rychlik I."/>
        </authorList>
    </citation>
    <scope>NUCLEOTIDE SEQUENCE [LARGE SCALE GENOMIC DNA]</scope>
    <source>
        <strain evidence="9 10">ET340</strain>
    </source>
</reference>
<dbReference type="RefSeq" id="WP_087183299.1">
    <property type="nucleotide sequence ID" value="NZ_JAUDCL010000002.1"/>
</dbReference>
<dbReference type="PANTHER" id="PTHR43687:SF6">
    <property type="entry name" value="L-ASPARTATE SEMIALDEHYDE SULFURTRANSFERASE IRON-SULFUR SUBUNIT"/>
    <property type="match status" value="1"/>
</dbReference>